<keyword evidence="2" id="KW-1185">Reference proteome</keyword>
<dbReference type="Proteomes" id="UP000276834">
    <property type="component" value="Unassembled WGS sequence"/>
</dbReference>
<protein>
    <submittedName>
        <fullName evidence="1">Uncharacterized protein</fullName>
    </submittedName>
</protein>
<reference evidence="1 2" key="1">
    <citation type="journal article" date="2018" name="Proc. R. Soc. B">
        <title>A non-coding region near Follistatin controls head colour polymorphism in the Gouldian finch.</title>
        <authorList>
            <person name="Toomey M.B."/>
            <person name="Marques C.I."/>
            <person name="Andrade P."/>
            <person name="Araujo P.M."/>
            <person name="Sabatino S."/>
            <person name="Gazda M.A."/>
            <person name="Afonso S."/>
            <person name="Lopes R.J."/>
            <person name="Corbo J.C."/>
            <person name="Carneiro M."/>
        </authorList>
    </citation>
    <scope>NUCLEOTIDE SEQUENCE [LARGE SCALE GENOMIC DNA]</scope>
    <source>
        <strain evidence="1">Red01</strain>
        <tissue evidence="1">Muscle</tissue>
    </source>
</reference>
<evidence type="ECO:0000313" key="1">
    <source>
        <dbReference type="EMBL" id="RLV98014.1"/>
    </source>
</evidence>
<feature type="non-terminal residue" evidence="1">
    <location>
        <position position="1"/>
    </location>
</feature>
<evidence type="ECO:0000313" key="2">
    <source>
        <dbReference type="Proteomes" id="UP000276834"/>
    </source>
</evidence>
<organism evidence="1 2">
    <name type="scientific">Chloebia gouldiae</name>
    <name type="common">Gouldian finch</name>
    <name type="synonym">Erythrura gouldiae</name>
    <dbReference type="NCBI Taxonomy" id="44316"/>
    <lineage>
        <taxon>Eukaryota</taxon>
        <taxon>Metazoa</taxon>
        <taxon>Chordata</taxon>
        <taxon>Craniata</taxon>
        <taxon>Vertebrata</taxon>
        <taxon>Euteleostomi</taxon>
        <taxon>Archelosauria</taxon>
        <taxon>Archosauria</taxon>
        <taxon>Dinosauria</taxon>
        <taxon>Saurischia</taxon>
        <taxon>Theropoda</taxon>
        <taxon>Coelurosauria</taxon>
        <taxon>Aves</taxon>
        <taxon>Neognathae</taxon>
        <taxon>Neoaves</taxon>
        <taxon>Telluraves</taxon>
        <taxon>Australaves</taxon>
        <taxon>Passeriformes</taxon>
        <taxon>Passeroidea</taxon>
        <taxon>Passeridae</taxon>
        <taxon>Chloebia</taxon>
    </lineage>
</organism>
<gene>
    <name evidence="1" type="ORF">DV515_00011199</name>
</gene>
<dbReference type="EMBL" id="QUSF01000047">
    <property type="protein sequence ID" value="RLV98014.1"/>
    <property type="molecule type" value="Genomic_DNA"/>
</dbReference>
<name>A0A3L8S7V1_CHLGU</name>
<proteinExistence type="predicted"/>
<dbReference type="AlphaFoldDB" id="A0A3L8S7V1"/>
<accession>A0A3L8S7V1</accession>
<sequence>DDVQASQDSLPRKTVIKLTLQPRVFSGLFLRKPHKGLVSCESGELDYVPIVCLILPFCMSNGYYKDFSLAL</sequence>
<comment type="caution">
    <text evidence="1">The sequence shown here is derived from an EMBL/GenBank/DDBJ whole genome shotgun (WGS) entry which is preliminary data.</text>
</comment>